<name>A0AAV4YAB2_CAEEX</name>
<evidence type="ECO:0000313" key="1">
    <source>
        <dbReference type="EMBL" id="GIZ04053.1"/>
    </source>
</evidence>
<reference evidence="1 2" key="1">
    <citation type="submission" date="2021-06" db="EMBL/GenBank/DDBJ databases">
        <title>Caerostris extrusa draft genome.</title>
        <authorList>
            <person name="Kono N."/>
            <person name="Arakawa K."/>
        </authorList>
    </citation>
    <scope>NUCLEOTIDE SEQUENCE [LARGE SCALE GENOMIC DNA]</scope>
</reference>
<accession>A0AAV4YAB2</accession>
<evidence type="ECO:0000313" key="2">
    <source>
        <dbReference type="Proteomes" id="UP001054945"/>
    </source>
</evidence>
<dbReference type="AlphaFoldDB" id="A0AAV4YAB2"/>
<keyword evidence="2" id="KW-1185">Reference proteome</keyword>
<proteinExistence type="predicted"/>
<gene>
    <name evidence="1" type="ORF">CEXT_631371</name>
</gene>
<dbReference type="EMBL" id="BPLR01001685">
    <property type="protein sequence ID" value="GIZ04053.1"/>
    <property type="molecule type" value="Genomic_DNA"/>
</dbReference>
<organism evidence="1 2">
    <name type="scientific">Caerostris extrusa</name>
    <name type="common">Bark spider</name>
    <name type="synonym">Caerostris bankana</name>
    <dbReference type="NCBI Taxonomy" id="172846"/>
    <lineage>
        <taxon>Eukaryota</taxon>
        <taxon>Metazoa</taxon>
        <taxon>Ecdysozoa</taxon>
        <taxon>Arthropoda</taxon>
        <taxon>Chelicerata</taxon>
        <taxon>Arachnida</taxon>
        <taxon>Araneae</taxon>
        <taxon>Araneomorphae</taxon>
        <taxon>Entelegynae</taxon>
        <taxon>Araneoidea</taxon>
        <taxon>Araneidae</taxon>
        <taxon>Caerostris</taxon>
    </lineage>
</organism>
<sequence>MSGHPRVRGKLITGDRKLSYKLIALVYGREQFGDQRRSGCPCWISAVMEGRMNAVSASGFRCGSGKDCCDFHFKYGFEKSGL</sequence>
<dbReference type="Proteomes" id="UP001054945">
    <property type="component" value="Unassembled WGS sequence"/>
</dbReference>
<comment type="caution">
    <text evidence="1">The sequence shown here is derived from an EMBL/GenBank/DDBJ whole genome shotgun (WGS) entry which is preliminary data.</text>
</comment>
<protein>
    <submittedName>
        <fullName evidence="1">Uncharacterized protein</fullName>
    </submittedName>
</protein>